<dbReference type="HOGENOM" id="CLU_615211_0_0_9"/>
<feature type="transmembrane region" description="Helical" evidence="1">
    <location>
        <begin position="69"/>
        <end position="91"/>
    </location>
</feature>
<keyword evidence="1" id="KW-0472">Membrane</keyword>
<feature type="transmembrane region" description="Helical" evidence="1">
    <location>
        <begin position="270"/>
        <end position="289"/>
    </location>
</feature>
<name>U2LZD6_9FIRM</name>
<evidence type="ECO:0000313" key="3">
    <source>
        <dbReference type="Proteomes" id="UP000016662"/>
    </source>
</evidence>
<feature type="transmembrane region" description="Helical" evidence="1">
    <location>
        <begin position="7"/>
        <end position="30"/>
    </location>
</feature>
<comment type="caution">
    <text evidence="2">The sequence shown here is derived from an EMBL/GenBank/DDBJ whole genome shotgun (WGS) entry which is preliminary data.</text>
</comment>
<evidence type="ECO:0008006" key="4">
    <source>
        <dbReference type="Google" id="ProtNLM"/>
    </source>
</evidence>
<proteinExistence type="predicted"/>
<dbReference type="PATRIC" id="fig|411473.3.peg.2021"/>
<feature type="transmembrane region" description="Helical" evidence="1">
    <location>
        <begin position="128"/>
        <end position="145"/>
    </location>
</feature>
<reference evidence="2 3" key="1">
    <citation type="submission" date="2013-07" db="EMBL/GenBank/DDBJ databases">
        <authorList>
            <person name="Weinstock G."/>
            <person name="Sodergren E."/>
            <person name="Wylie T."/>
            <person name="Fulton L."/>
            <person name="Fulton R."/>
            <person name="Fronick C."/>
            <person name="O'Laughlin M."/>
            <person name="Godfrey J."/>
            <person name="Miner T."/>
            <person name="Herter B."/>
            <person name="Appelbaum E."/>
            <person name="Cordes M."/>
            <person name="Lek S."/>
            <person name="Wollam A."/>
            <person name="Pepin K.H."/>
            <person name="Palsikar V.B."/>
            <person name="Mitreva M."/>
            <person name="Wilson R.K."/>
        </authorList>
    </citation>
    <scope>NUCLEOTIDE SEQUENCE [LARGE SCALE GENOMIC DNA]</scope>
    <source>
        <strain evidence="2 3">ATCC 27760</strain>
    </source>
</reference>
<dbReference type="STRING" id="411473.RUMCAL_02428"/>
<keyword evidence="1" id="KW-1133">Transmembrane helix</keyword>
<dbReference type="RefSeq" id="WP_021680595.1">
    <property type="nucleotide sequence ID" value="NZ_KI260296.1"/>
</dbReference>
<feature type="transmembrane region" description="Helical" evidence="1">
    <location>
        <begin position="36"/>
        <end position="57"/>
    </location>
</feature>
<feature type="transmembrane region" description="Helical" evidence="1">
    <location>
        <begin position="97"/>
        <end position="116"/>
    </location>
</feature>
<gene>
    <name evidence="2" type="ORF">RUMCAL_02428</name>
</gene>
<feature type="transmembrane region" description="Helical" evidence="1">
    <location>
        <begin position="199"/>
        <end position="217"/>
    </location>
</feature>
<dbReference type="AlphaFoldDB" id="U2LZD6"/>
<protein>
    <recommendedName>
        <fullName evidence="4">DUF4129 domain-containing protein</fullName>
    </recommendedName>
</protein>
<dbReference type="Proteomes" id="UP000016662">
    <property type="component" value="Unassembled WGS sequence"/>
</dbReference>
<evidence type="ECO:0000313" key="2">
    <source>
        <dbReference type="EMBL" id="ERJ92448.1"/>
    </source>
</evidence>
<sequence length="445" mass="50876">MKNIRFWLHWLLVTALAAALYPFPVLLRVWSNGEQWTAPVMTAALAGCAWLGMLYILLLRRQYARHPKWINGGVWAITLLLCMAGCLFAPYPARLAQVLWGILAGGCFFGSARLVFHPLEHLAHPNVFVGLCLWDCFTGFLLYLSHAKLPFVPVMLLFAANAALFALIHNRDAMERMLSGRDGDTWELPTEIRKSNGKLMGVLCGIGLLLVLCSRPLAKVMRWAWRLLYTAVWYALRWLLSRGSQEQTAELPEDTSEQVMQLQQNGAAGWIRLVIELVLLVAVLVLVIWKRREIGDALLSAWYSLRHWIQRHLRKNHAEQRNDRHEAYCDYVEDLLTAEQPAPSAAALYRRRDWKKAYRRYQRLPEQAERFRLGYALLLARLPEEVALPAASPAEILNHLSTGGEQETLPQWNTVTEAYTALRYGEILPEHEAFAAMDTLLKRRS</sequence>
<dbReference type="EMBL" id="AWVF01000295">
    <property type="protein sequence ID" value="ERJ92448.1"/>
    <property type="molecule type" value="Genomic_DNA"/>
</dbReference>
<accession>U2LZD6</accession>
<keyword evidence="1" id="KW-0812">Transmembrane</keyword>
<organism evidence="2 3">
    <name type="scientific">Ruminococcus callidus ATCC 27760</name>
    <dbReference type="NCBI Taxonomy" id="411473"/>
    <lineage>
        <taxon>Bacteria</taxon>
        <taxon>Bacillati</taxon>
        <taxon>Bacillota</taxon>
        <taxon>Clostridia</taxon>
        <taxon>Eubacteriales</taxon>
        <taxon>Oscillospiraceae</taxon>
        <taxon>Ruminococcus</taxon>
    </lineage>
</organism>
<keyword evidence="3" id="KW-1185">Reference proteome</keyword>
<feature type="transmembrane region" description="Helical" evidence="1">
    <location>
        <begin position="151"/>
        <end position="168"/>
    </location>
</feature>
<evidence type="ECO:0000256" key="1">
    <source>
        <dbReference type="SAM" id="Phobius"/>
    </source>
</evidence>